<accession>A0A2A7AFF5</accession>
<dbReference type="Gene3D" id="1.10.260.40">
    <property type="entry name" value="lambda repressor-like DNA-binding domains"/>
    <property type="match status" value="1"/>
</dbReference>
<evidence type="ECO:0000313" key="1">
    <source>
        <dbReference type="EMBL" id="RAW66178.1"/>
    </source>
</evidence>
<dbReference type="EMBL" id="PRLF01000004">
    <property type="protein sequence ID" value="RAW66178.1"/>
    <property type="molecule type" value="Genomic_DNA"/>
</dbReference>
<dbReference type="RefSeq" id="WP_097772643.1">
    <property type="nucleotide sequence ID" value="NZ_DAWDEA010000065.1"/>
</dbReference>
<reference evidence="1 2" key="1">
    <citation type="submission" date="2018-02" db="EMBL/GenBank/DDBJ databases">
        <title>Complete genome sequencing of Faecalibacterium prausnitzii strains isolated from the human gut.</title>
        <authorList>
            <person name="Fitzgerald B.C."/>
            <person name="Shkoporov A.N."/>
            <person name="Ross P.R."/>
            <person name="Hill C."/>
        </authorList>
    </citation>
    <scope>NUCLEOTIDE SEQUENCE [LARGE SCALE GENOMIC DNA]</scope>
    <source>
        <strain evidence="1 2">APC924/119</strain>
    </source>
</reference>
<comment type="caution">
    <text evidence="1">The sequence shown here is derived from an EMBL/GenBank/DDBJ whole genome shotgun (WGS) entry which is preliminary data.</text>
</comment>
<name>A0A2A7AFF5_9FIRM</name>
<dbReference type="Pfam" id="PF13443">
    <property type="entry name" value="HTH_26"/>
    <property type="match status" value="1"/>
</dbReference>
<dbReference type="Proteomes" id="UP000250550">
    <property type="component" value="Unassembled WGS sequence"/>
</dbReference>
<dbReference type="AlphaFoldDB" id="A0A2A7AFF5"/>
<proteinExistence type="predicted"/>
<sequence>MIRILLSTRLGERRMTQSELARATGIRSQTINELYHDFAERVSLDDLDLICEALDCELDDLIVREPNPERRVKEVRHIPQTVNKSRKK</sequence>
<dbReference type="GO" id="GO:0003677">
    <property type="term" value="F:DNA binding"/>
    <property type="evidence" value="ECO:0007669"/>
    <property type="project" value="InterPro"/>
</dbReference>
<dbReference type="SMART" id="SM00530">
    <property type="entry name" value="HTH_XRE"/>
    <property type="match status" value="1"/>
</dbReference>
<organism evidence="1 2">
    <name type="scientific">Faecalibacterium prausnitzii</name>
    <dbReference type="NCBI Taxonomy" id="853"/>
    <lineage>
        <taxon>Bacteria</taxon>
        <taxon>Bacillati</taxon>
        <taxon>Bacillota</taxon>
        <taxon>Clostridia</taxon>
        <taxon>Eubacteriales</taxon>
        <taxon>Oscillospiraceae</taxon>
        <taxon>Faecalibacterium</taxon>
    </lineage>
</organism>
<dbReference type="InterPro" id="IPR001387">
    <property type="entry name" value="Cro/C1-type_HTH"/>
</dbReference>
<gene>
    <name evidence="1" type="ORF">C4N21_05180</name>
</gene>
<protein>
    <submittedName>
        <fullName evidence="1">XRE family transcriptional regulator</fullName>
    </submittedName>
</protein>
<dbReference type="PROSITE" id="PS50943">
    <property type="entry name" value="HTH_CROC1"/>
    <property type="match status" value="1"/>
</dbReference>
<dbReference type="SUPFAM" id="SSF47413">
    <property type="entry name" value="lambda repressor-like DNA-binding domains"/>
    <property type="match status" value="1"/>
</dbReference>
<dbReference type="CDD" id="cd00093">
    <property type="entry name" value="HTH_XRE"/>
    <property type="match status" value="1"/>
</dbReference>
<dbReference type="InterPro" id="IPR010982">
    <property type="entry name" value="Lambda_DNA-bd_dom_sf"/>
</dbReference>
<evidence type="ECO:0000313" key="2">
    <source>
        <dbReference type="Proteomes" id="UP000250550"/>
    </source>
</evidence>